<dbReference type="GO" id="GO:0016757">
    <property type="term" value="F:glycosyltransferase activity"/>
    <property type="evidence" value="ECO:0007669"/>
    <property type="project" value="UniProtKB-KW"/>
</dbReference>
<dbReference type="PANTHER" id="PTHR43867">
    <property type="entry name" value="CELLULOSE SYNTHASE CATALYTIC SUBUNIT A [UDP-FORMING]"/>
    <property type="match status" value="1"/>
</dbReference>
<keyword evidence="9" id="KW-0418">Kinase</keyword>
<accession>A0A263D093</accession>
<comment type="subcellular location">
    <subcellularLocation>
        <location evidence="1">Membrane</location>
        <topology evidence="1">Multi-pass membrane protein</topology>
    </subcellularLocation>
</comment>
<dbReference type="InterPro" id="IPR050321">
    <property type="entry name" value="Glycosyltr_2/OpgH_subfam"/>
</dbReference>
<comment type="caution">
    <text evidence="9">The sequence shown here is derived from an EMBL/GenBank/DDBJ whole genome shotgun (WGS) entry which is preliminary data.</text>
</comment>
<keyword evidence="6 8" id="KW-0472">Membrane</keyword>
<reference evidence="9 10" key="1">
    <citation type="submission" date="2017-07" db="EMBL/GenBank/DDBJ databases">
        <title>Amycolatopsis antarcticus sp. nov., isolated from the surface of an Antarcticus brown macroalga.</title>
        <authorList>
            <person name="Wang J."/>
            <person name="Leiva S."/>
            <person name="Huang J."/>
            <person name="Huang Y."/>
        </authorList>
    </citation>
    <scope>NUCLEOTIDE SEQUENCE [LARGE SCALE GENOMIC DNA]</scope>
    <source>
        <strain evidence="9 10">AU-G6</strain>
    </source>
</reference>
<feature type="transmembrane region" description="Helical" evidence="8">
    <location>
        <begin position="221"/>
        <end position="241"/>
    </location>
</feature>
<evidence type="ECO:0000313" key="10">
    <source>
        <dbReference type="Proteomes" id="UP000242444"/>
    </source>
</evidence>
<protein>
    <submittedName>
        <fullName evidence="9">Histidine kinase</fullName>
    </submittedName>
</protein>
<sequence length="629" mass="70350">MPISPAHSAAPLTESENWHQHTLQALSRPAAQRRPPIVAVVRFVEAARLESRFGPRGLERVLQEVAWLLLPEMSEQERITPDHHGGLILTLRGAPEWQTRARLETIATRLARLPIRVGREHLSVTPVIGWTDAADRPVTRDPRALVERATEAVEIATNQVDLIPRKWTQLPGGKRRARPREGGPLRTGLQVLATIAVGVVAPFLALVLLHRGGVDLGNTAYLIVTASLVLTAVLIWAENLYALDPDLPPERPPGRAPAATAIIPAYLPNEAATIVDTLRSMLKQDYDGPLQVILSYNSPRTLPVEDELRELAKADSRLVLMKVPYSTSKAQNVNAALEVVKGEFVGVFDADHHPAPDAFERAWRWISGGADVVQGHCVIRNGRASWVSRMVAVEFESIYAVSHPGRAKLHGFGIFGGSNGFWRTQVLHETRMHGQMLTEDIDSSMRVLLSGRRVVNDPALVSRELAPATLSALWKQRMRWAQGWFQVSRRHLLSALRSDELTLRNKFGVGFLLGWRELYPWLALQVIPVIAYTIWRDGFSTLDWAVPVFLLCTLYTLTAGPAQVLFAWRLAAPEIRQHPRWFVSYLFVSTVFYTEFKNHVARVSQLKELTGERKWAITPRQVPVRGENA</sequence>
<dbReference type="SUPFAM" id="SSF53448">
    <property type="entry name" value="Nucleotide-diphospho-sugar transferases"/>
    <property type="match status" value="1"/>
</dbReference>
<dbReference type="Proteomes" id="UP000242444">
    <property type="component" value="Unassembled WGS sequence"/>
</dbReference>
<dbReference type="EMBL" id="NKYE01000015">
    <property type="protein sequence ID" value="OZM71047.1"/>
    <property type="molecule type" value="Genomic_DNA"/>
</dbReference>
<keyword evidence="2" id="KW-0328">Glycosyltransferase</keyword>
<evidence type="ECO:0000256" key="5">
    <source>
        <dbReference type="ARBA" id="ARBA00022989"/>
    </source>
</evidence>
<evidence type="ECO:0000256" key="3">
    <source>
        <dbReference type="ARBA" id="ARBA00022679"/>
    </source>
</evidence>
<dbReference type="Pfam" id="PF13641">
    <property type="entry name" value="Glyco_tranf_2_3"/>
    <property type="match status" value="1"/>
</dbReference>
<proteinExistence type="predicted"/>
<evidence type="ECO:0000256" key="2">
    <source>
        <dbReference type="ARBA" id="ARBA00022676"/>
    </source>
</evidence>
<dbReference type="PANTHER" id="PTHR43867:SF2">
    <property type="entry name" value="CELLULOSE SYNTHASE CATALYTIC SUBUNIT A [UDP-FORMING]"/>
    <property type="match status" value="1"/>
</dbReference>
<dbReference type="Gene3D" id="3.30.70.270">
    <property type="match status" value="1"/>
</dbReference>
<keyword evidence="3" id="KW-0808">Transferase</keyword>
<name>A0A263D093_9PSEU</name>
<dbReference type="OrthoDB" id="9797391at2"/>
<gene>
    <name evidence="9" type="ORF">CFN78_21420</name>
</gene>
<dbReference type="InParanoid" id="A0A263D093"/>
<dbReference type="GO" id="GO:0016301">
    <property type="term" value="F:kinase activity"/>
    <property type="evidence" value="ECO:0007669"/>
    <property type="project" value="UniProtKB-KW"/>
</dbReference>
<evidence type="ECO:0000313" key="9">
    <source>
        <dbReference type="EMBL" id="OZM71047.1"/>
    </source>
</evidence>
<dbReference type="CDD" id="cd06423">
    <property type="entry name" value="CESA_like"/>
    <property type="match status" value="1"/>
</dbReference>
<keyword evidence="5 8" id="KW-1133">Transmembrane helix</keyword>
<evidence type="ECO:0000256" key="8">
    <source>
        <dbReference type="SAM" id="Phobius"/>
    </source>
</evidence>
<feature type="region of interest" description="Disordered" evidence="7">
    <location>
        <begin position="1"/>
        <end position="29"/>
    </location>
</feature>
<evidence type="ECO:0000256" key="6">
    <source>
        <dbReference type="ARBA" id="ARBA00023136"/>
    </source>
</evidence>
<dbReference type="InterPro" id="IPR029044">
    <property type="entry name" value="Nucleotide-diphossugar_trans"/>
</dbReference>
<evidence type="ECO:0000256" key="1">
    <source>
        <dbReference type="ARBA" id="ARBA00004141"/>
    </source>
</evidence>
<keyword evidence="4 8" id="KW-0812">Transmembrane</keyword>
<evidence type="ECO:0000256" key="4">
    <source>
        <dbReference type="ARBA" id="ARBA00022692"/>
    </source>
</evidence>
<feature type="transmembrane region" description="Helical" evidence="8">
    <location>
        <begin position="188"/>
        <end position="209"/>
    </location>
</feature>
<dbReference type="GO" id="GO:0016020">
    <property type="term" value="C:membrane"/>
    <property type="evidence" value="ECO:0007669"/>
    <property type="project" value="UniProtKB-SubCell"/>
</dbReference>
<organism evidence="9 10">
    <name type="scientific">Amycolatopsis antarctica</name>
    <dbReference type="NCBI Taxonomy" id="1854586"/>
    <lineage>
        <taxon>Bacteria</taxon>
        <taxon>Bacillati</taxon>
        <taxon>Actinomycetota</taxon>
        <taxon>Actinomycetes</taxon>
        <taxon>Pseudonocardiales</taxon>
        <taxon>Pseudonocardiaceae</taxon>
        <taxon>Amycolatopsis</taxon>
    </lineage>
</organism>
<dbReference type="AlphaFoldDB" id="A0A263D093"/>
<dbReference type="InterPro" id="IPR043128">
    <property type="entry name" value="Rev_trsase/Diguanyl_cyclase"/>
</dbReference>
<dbReference type="Gene3D" id="3.90.550.10">
    <property type="entry name" value="Spore Coat Polysaccharide Biosynthesis Protein SpsA, Chain A"/>
    <property type="match status" value="1"/>
</dbReference>
<evidence type="ECO:0000256" key="7">
    <source>
        <dbReference type="SAM" id="MobiDB-lite"/>
    </source>
</evidence>
<dbReference type="RefSeq" id="WP_094864667.1">
    <property type="nucleotide sequence ID" value="NZ_NKYE01000015.1"/>
</dbReference>
<keyword evidence="10" id="KW-1185">Reference proteome</keyword>